<dbReference type="Proteomes" id="UP000008827">
    <property type="component" value="Chromosome 1"/>
</dbReference>
<dbReference type="GO" id="GO:0003729">
    <property type="term" value="F:mRNA binding"/>
    <property type="evidence" value="ECO:0000318"/>
    <property type="project" value="GO_Central"/>
</dbReference>
<dbReference type="PANTHER" id="PTHR34427:SF5">
    <property type="entry name" value="DUF4283 DOMAIN-CONTAINING PROTEIN"/>
    <property type="match status" value="1"/>
</dbReference>
<sequence length="481" mass="54456">MREKHLRERVPVRGRPYERERRRDSPRVRGRGTELSNDYGRVCSHGREGGGTAMHIPHVVGAKSVTGAMEDITSYYFSNFTDGVNEVRLWEKFKAWGDVREIFIAKRLNKVGRRFGFVRFKGVSDAKFLETQLDNIFIDDLKLFVNLPRFAREATTNGPEPTRAARVRSYAEVVTKRGGSGGTMSGVGDIPRITITPHEGHDFWCNGAWAGRLKKHMTLEMTEKCVSWELGYNICTRLLGDDMVLLIGLTEDKANQLIKSETEGGSSLFYSLEKWRPGCRPINRAVWIQLWGFPIEAWDVQNMKQAISFIGDVIEADEDTEDRRRLDRARLLVRTPLPPAIMKEVMVCCGDEEYRVCLIEEISDGGDARRTRNPLAGEWTDEITSEEDGDAGEDEDDDTSFSYSPELSSAKNRLTPDHQVHVLPNGSFDQVPNHPHLLGNNPQVQNYTEKSAEAGNASQGFFRQRLTLGIGVKRRLRVLLP</sequence>
<feature type="domain" description="RRM" evidence="3">
    <location>
        <begin position="73"/>
        <end position="150"/>
    </location>
</feature>
<evidence type="ECO:0000256" key="1">
    <source>
        <dbReference type="PROSITE-ProRule" id="PRU00176"/>
    </source>
</evidence>
<evidence type="ECO:0000313" key="6">
    <source>
        <dbReference type="Proteomes" id="UP000008827"/>
    </source>
</evidence>
<dbReference type="GO" id="GO:0000381">
    <property type="term" value="P:regulation of alternative mRNA splicing, via spliceosome"/>
    <property type="evidence" value="ECO:0000318"/>
    <property type="project" value="GO_Central"/>
</dbReference>
<dbReference type="OMA" id="YELVEWH"/>
<evidence type="ECO:0000313" key="4">
    <source>
        <dbReference type="EMBL" id="KRH75153.1"/>
    </source>
</evidence>
<feature type="region of interest" description="Disordered" evidence="2">
    <location>
        <begin position="1"/>
        <end position="42"/>
    </location>
</feature>
<feature type="compositionally biased region" description="Basic and acidic residues" evidence="2">
    <location>
        <begin position="1"/>
        <end position="27"/>
    </location>
</feature>
<reference evidence="4" key="3">
    <citation type="submission" date="2018-07" db="EMBL/GenBank/DDBJ databases">
        <title>WGS assembly of Glycine max.</title>
        <authorList>
            <person name="Schmutz J."/>
            <person name="Cannon S."/>
            <person name="Schlueter J."/>
            <person name="Ma J."/>
            <person name="Mitros T."/>
            <person name="Nelson W."/>
            <person name="Hyten D."/>
            <person name="Song Q."/>
            <person name="Thelen J."/>
            <person name="Cheng J."/>
            <person name="Xu D."/>
            <person name="Hellsten U."/>
            <person name="May G."/>
            <person name="Yu Y."/>
            <person name="Sakurai T."/>
            <person name="Umezawa T."/>
            <person name="Bhattacharyya M."/>
            <person name="Sandhu D."/>
            <person name="Valliyodan B."/>
            <person name="Lindquist E."/>
            <person name="Peto M."/>
            <person name="Grant D."/>
            <person name="Shu S."/>
            <person name="Goodstein D."/>
            <person name="Barry K."/>
            <person name="Futrell-Griggs M."/>
            <person name="Abernathy B."/>
            <person name="Du J."/>
            <person name="Tian Z."/>
            <person name="Zhu L."/>
            <person name="Gill N."/>
            <person name="Joshi T."/>
            <person name="Libault M."/>
            <person name="Sethuraman A."/>
            <person name="Zhang X."/>
            <person name="Shinozaki K."/>
            <person name="Nguyen H."/>
            <person name="Wing R."/>
            <person name="Cregan P."/>
            <person name="Specht J."/>
            <person name="Grimwood J."/>
            <person name="Rokhsar D."/>
            <person name="Stacey G."/>
            <person name="Shoemaker R."/>
            <person name="Jackson S."/>
        </authorList>
    </citation>
    <scope>NUCLEOTIDE SEQUENCE</scope>
    <source>
        <tissue evidence="4">Callus</tissue>
    </source>
</reference>
<name>K7K287_SOYBN</name>
<dbReference type="Gramene" id="KRH75153">
    <property type="protein sequence ID" value="KRH75153"/>
    <property type="gene ID" value="GLYMA_01G065700"/>
</dbReference>
<dbReference type="PROSITE" id="PS50102">
    <property type="entry name" value="RRM"/>
    <property type="match status" value="1"/>
</dbReference>
<dbReference type="SUPFAM" id="SSF54928">
    <property type="entry name" value="RNA-binding domain, RBD"/>
    <property type="match status" value="1"/>
</dbReference>
<evidence type="ECO:0000313" key="5">
    <source>
        <dbReference type="EnsemblPlants" id="KRH75153"/>
    </source>
</evidence>
<dbReference type="Gene3D" id="3.30.70.330">
    <property type="match status" value="1"/>
</dbReference>
<accession>K7K287</accession>
<dbReference type="SMR" id="K7K287"/>
<dbReference type="CDD" id="cd00590">
    <property type="entry name" value="RRM_SF"/>
    <property type="match status" value="1"/>
</dbReference>
<feature type="compositionally biased region" description="Polar residues" evidence="2">
    <location>
        <begin position="400"/>
        <end position="412"/>
    </location>
</feature>
<dbReference type="InterPro" id="IPR000504">
    <property type="entry name" value="RRM_dom"/>
</dbReference>
<proteinExistence type="predicted"/>
<dbReference type="PaxDb" id="3847-GLYMA01G08631.1"/>
<dbReference type="InterPro" id="IPR035979">
    <property type="entry name" value="RBD_domain_sf"/>
</dbReference>
<keyword evidence="1" id="KW-0694">RNA-binding</keyword>
<evidence type="ECO:0000259" key="3">
    <source>
        <dbReference type="PROSITE" id="PS50102"/>
    </source>
</evidence>
<dbReference type="EnsemblPlants" id="KRH75153">
    <property type="protein sequence ID" value="KRH75153"/>
    <property type="gene ID" value="GLYMA_01G065700"/>
</dbReference>
<dbReference type="GO" id="GO:0016607">
    <property type="term" value="C:nuclear speck"/>
    <property type="evidence" value="ECO:0000318"/>
    <property type="project" value="GO_Central"/>
</dbReference>
<reference evidence="5" key="2">
    <citation type="submission" date="2018-02" db="UniProtKB">
        <authorList>
            <consortium name="EnsemblPlants"/>
        </authorList>
    </citation>
    <scope>IDENTIFICATION</scope>
    <source>
        <strain evidence="5">Williams 82</strain>
    </source>
</reference>
<reference evidence="4 5" key="1">
    <citation type="journal article" date="2010" name="Nature">
        <title>Genome sequence of the palaeopolyploid soybean.</title>
        <authorList>
            <person name="Schmutz J."/>
            <person name="Cannon S.B."/>
            <person name="Schlueter J."/>
            <person name="Ma J."/>
            <person name="Mitros T."/>
            <person name="Nelson W."/>
            <person name="Hyten D.L."/>
            <person name="Song Q."/>
            <person name="Thelen J.J."/>
            <person name="Cheng J."/>
            <person name="Xu D."/>
            <person name="Hellsten U."/>
            <person name="May G.D."/>
            <person name="Yu Y."/>
            <person name="Sakurai T."/>
            <person name="Umezawa T."/>
            <person name="Bhattacharyya M.K."/>
            <person name="Sandhu D."/>
            <person name="Valliyodan B."/>
            <person name="Lindquist E."/>
            <person name="Peto M."/>
            <person name="Grant D."/>
            <person name="Shu S."/>
            <person name="Goodstein D."/>
            <person name="Barry K."/>
            <person name="Futrell-Griggs M."/>
            <person name="Abernathy B."/>
            <person name="Du J."/>
            <person name="Tian Z."/>
            <person name="Zhu L."/>
            <person name="Gill N."/>
            <person name="Joshi T."/>
            <person name="Libault M."/>
            <person name="Sethuraman A."/>
            <person name="Zhang X.-C."/>
            <person name="Shinozaki K."/>
            <person name="Nguyen H.T."/>
            <person name="Wing R.A."/>
            <person name="Cregan P."/>
            <person name="Specht J."/>
            <person name="Grimwood J."/>
            <person name="Rokhsar D."/>
            <person name="Stacey G."/>
            <person name="Shoemaker R.C."/>
            <person name="Jackson S.A."/>
        </authorList>
    </citation>
    <scope>NUCLEOTIDE SEQUENCE [LARGE SCALE GENOMIC DNA]</scope>
    <source>
        <strain evidence="5">cv. Williams 82</strain>
        <tissue evidence="4">Callus</tissue>
    </source>
</reference>
<dbReference type="eggNOG" id="ENOG502RRJE">
    <property type="taxonomic scope" value="Eukaryota"/>
</dbReference>
<dbReference type="PANTHER" id="PTHR34427">
    <property type="entry name" value="DUF4283 DOMAIN PROTEIN"/>
    <property type="match status" value="1"/>
</dbReference>
<dbReference type="AlphaFoldDB" id="K7K287"/>
<protein>
    <recommendedName>
        <fullName evidence="3">RRM domain-containing protein</fullName>
    </recommendedName>
</protein>
<gene>
    <name evidence="4" type="ORF">GLYMA_01G065700</name>
</gene>
<dbReference type="SMART" id="SM00360">
    <property type="entry name" value="RRM"/>
    <property type="match status" value="1"/>
</dbReference>
<dbReference type="EMBL" id="CM000834">
    <property type="protein sequence ID" value="KRH75153.1"/>
    <property type="molecule type" value="Genomic_DNA"/>
</dbReference>
<dbReference type="InterPro" id="IPR012677">
    <property type="entry name" value="Nucleotide-bd_a/b_plait_sf"/>
</dbReference>
<evidence type="ECO:0000256" key="2">
    <source>
        <dbReference type="SAM" id="MobiDB-lite"/>
    </source>
</evidence>
<keyword evidence="6" id="KW-1185">Reference proteome</keyword>
<feature type="region of interest" description="Disordered" evidence="2">
    <location>
        <begin position="367"/>
        <end position="415"/>
    </location>
</feature>
<organism evidence="5">
    <name type="scientific">Glycine max</name>
    <name type="common">Soybean</name>
    <name type="synonym">Glycine hispida</name>
    <dbReference type="NCBI Taxonomy" id="3847"/>
    <lineage>
        <taxon>Eukaryota</taxon>
        <taxon>Viridiplantae</taxon>
        <taxon>Streptophyta</taxon>
        <taxon>Embryophyta</taxon>
        <taxon>Tracheophyta</taxon>
        <taxon>Spermatophyta</taxon>
        <taxon>Magnoliopsida</taxon>
        <taxon>eudicotyledons</taxon>
        <taxon>Gunneridae</taxon>
        <taxon>Pentapetalae</taxon>
        <taxon>rosids</taxon>
        <taxon>fabids</taxon>
        <taxon>Fabales</taxon>
        <taxon>Fabaceae</taxon>
        <taxon>Papilionoideae</taxon>
        <taxon>50 kb inversion clade</taxon>
        <taxon>NPAAA clade</taxon>
        <taxon>indigoferoid/millettioid clade</taxon>
        <taxon>Phaseoleae</taxon>
        <taxon>Glycine</taxon>
        <taxon>Glycine subgen. Soja</taxon>
    </lineage>
</organism>
<dbReference type="HOGENOM" id="CLU_030775_1_0_1"/>
<feature type="compositionally biased region" description="Acidic residues" evidence="2">
    <location>
        <begin position="379"/>
        <end position="399"/>
    </location>
</feature>
<dbReference type="Pfam" id="PF00076">
    <property type="entry name" value="RRM_1"/>
    <property type="match status" value="1"/>
</dbReference>
<dbReference type="InParanoid" id="K7K287"/>